<dbReference type="SUPFAM" id="SSF56219">
    <property type="entry name" value="DNase I-like"/>
    <property type="match status" value="1"/>
</dbReference>
<keyword evidence="2" id="KW-1185">Reference proteome</keyword>
<dbReference type="OrthoDB" id="1748430at2759"/>
<dbReference type="PANTHER" id="PTHR33710:SF80">
    <property type="entry name" value="ENDONUCLEASE_EXONUCLEASE_PHOSPHATASE"/>
    <property type="match status" value="1"/>
</dbReference>
<dbReference type="PANTHER" id="PTHR33710">
    <property type="entry name" value="BNAC02G09200D PROTEIN"/>
    <property type="match status" value="1"/>
</dbReference>
<dbReference type="STRING" id="3775.A0A1Q3B524"/>
<dbReference type="InterPro" id="IPR036691">
    <property type="entry name" value="Endo/exonu/phosph_ase_sf"/>
</dbReference>
<evidence type="ECO:0000313" key="2">
    <source>
        <dbReference type="Proteomes" id="UP000187406"/>
    </source>
</evidence>
<accession>A0A1Q3B524</accession>
<evidence type="ECO:0000313" key="1">
    <source>
        <dbReference type="EMBL" id="GAV62975.1"/>
    </source>
</evidence>
<proteinExistence type="predicted"/>
<dbReference type="AlphaFoldDB" id="A0A1Q3B524"/>
<dbReference type="Proteomes" id="UP000187406">
    <property type="component" value="Unassembled WGS sequence"/>
</dbReference>
<protein>
    <recommendedName>
        <fullName evidence="3">Exo_endo_phos domain-containing protein</fullName>
    </recommendedName>
</protein>
<comment type="caution">
    <text evidence="1">The sequence shown here is derived from an EMBL/GenBank/DDBJ whole genome shotgun (WGS) entry which is preliminary data.</text>
</comment>
<sequence>MEEFNWALRSAELDELKTTGLKFTWNNMRSGTAAISKKLDRALGNWQWFKHFGDSYAHTSNSGISDHSPISIQLMQQVQPSGRPFKFLNFWADHPQFLNIVRSEWDKPYEGSPLKRIQLKLKGLKYQLKKLCTRPDSETANLRQMLKNVQLDLDEKPNDVDLKNQEIRLKNDLAISARNEGAFFKQKSRIQWLKEGDSNTVFFHRVAKVRQSKNHIAKILNEHGAWLESQQDIAQAGVEYFKNLFDHQGRHMQKVDDYPKRLWADHSNLLGSPDTRNEVVKDFSTLNPNKAPDPDGYNG</sequence>
<gene>
    <name evidence="1" type="ORF">CFOL_v3_06497</name>
</gene>
<name>A0A1Q3B524_CEPFO</name>
<reference evidence="2" key="1">
    <citation type="submission" date="2016-04" db="EMBL/GenBank/DDBJ databases">
        <title>Cephalotus genome sequencing.</title>
        <authorList>
            <person name="Fukushima K."/>
            <person name="Hasebe M."/>
            <person name="Fang X."/>
        </authorList>
    </citation>
    <scope>NUCLEOTIDE SEQUENCE [LARGE SCALE GENOMIC DNA]</scope>
    <source>
        <strain evidence="2">cv. St1</strain>
    </source>
</reference>
<evidence type="ECO:0008006" key="3">
    <source>
        <dbReference type="Google" id="ProtNLM"/>
    </source>
</evidence>
<dbReference type="InParanoid" id="A0A1Q3B524"/>
<dbReference type="EMBL" id="BDDD01000286">
    <property type="protein sequence ID" value="GAV62975.1"/>
    <property type="molecule type" value="Genomic_DNA"/>
</dbReference>
<organism evidence="1 2">
    <name type="scientific">Cephalotus follicularis</name>
    <name type="common">Albany pitcher plant</name>
    <dbReference type="NCBI Taxonomy" id="3775"/>
    <lineage>
        <taxon>Eukaryota</taxon>
        <taxon>Viridiplantae</taxon>
        <taxon>Streptophyta</taxon>
        <taxon>Embryophyta</taxon>
        <taxon>Tracheophyta</taxon>
        <taxon>Spermatophyta</taxon>
        <taxon>Magnoliopsida</taxon>
        <taxon>eudicotyledons</taxon>
        <taxon>Gunneridae</taxon>
        <taxon>Pentapetalae</taxon>
        <taxon>rosids</taxon>
        <taxon>fabids</taxon>
        <taxon>Oxalidales</taxon>
        <taxon>Cephalotaceae</taxon>
        <taxon>Cephalotus</taxon>
    </lineage>
</organism>